<dbReference type="GO" id="GO:0005524">
    <property type="term" value="F:ATP binding"/>
    <property type="evidence" value="ECO:0007669"/>
    <property type="project" value="UniProtKB-KW"/>
</dbReference>
<evidence type="ECO:0000256" key="3">
    <source>
        <dbReference type="ARBA" id="ARBA00022777"/>
    </source>
</evidence>
<dbReference type="InterPro" id="IPR011009">
    <property type="entry name" value="Kinase-like_dom_sf"/>
</dbReference>
<keyword evidence="4" id="KW-0067">ATP-binding</keyword>
<keyword evidence="9" id="KW-1185">Reference proteome</keyword>
<dbReference type="SMART" id="SM00220">
    <property type="entry name" value="S_TKc"/>
    <property type="match status" value="1"/>
</dbReference>
<keyword evidence="3 8" id="KW-0418">Kinase</keyword>
<protein>
    <submittedName>
        <fullName evidence="8">Serine/threonine protein kinase</fullName>
    </submittedName>
</protein>
<keyword evidence="6" id="KW-0472">Membrane</keyword>
<dbReference type="PANTHER" id="PTHR43289">
    <property type="entry name" value="MITOGEN-ACTIVATED PROTEIN KINASE KINASE KINASE 20-RELATED"/>
    <property type="match status" value="1"/>
</dbReference>
<dbReference type="PANTHER" id="PTHR43289:SF6">
    <property type="entry name" value="SERINE_THREONINE-PROTEIN KINASE NEKL-3"/>
    <property type="match status" value="1"/>
</dbReference>
<dbReference type="Proteomes" id="UP000326354">
    <property type="component" value="Chromosome"/>
</dbReference>
<dbReference type="PROSITE" id="PS50011">
    <property type="entry name" value="PROTEIN_KINASE_DOM"/>
    <property type="match status" value="1"/>
</dbReference>
<gene>
    <name evidence="8" type="ORF">UABAM_04665</name>
</gene>
<dbReference type="KEGG" id="uam:UABAM_04665"/>
<feature type="transmembrane region" description="Helical" evidence="6">
    <location>
        <begin position="457"/>
        <end position="487"/>
    </location>
</feature>
<feature type="compositionally biased region" description="Low complexity" evidence="5">
    <location>
        <begin position="41"/>
        <end position="56"/>
    </location>
</feature>
<feature type="domain" description="Protein kinase" evidence="7">
    <location>
        <begin position="97"/>
        <end position="373"/>
    </location>
</feature>
<reference evidence="8 9" key="1">
    <citation type="submission" date="2019-08" db="EMBL/GenBank/DDBJ databases">
        <title>Complete genome sequence of Candidatus Uab amorphum.</title>
        <authorList>
            <person name="Shiratori T."/>
            <person name="Suzuki S."/>
            <person name="Kakizawa Y."/>
            <person name="Ishida K."/>
        </authorList>
    </citation>
    <scope>NUCLEOTIDE SEQUENCE [LARGE SCALE GENOMIC DNA]</scope>
    <source>
        <strain evidence="8 9">SRT547</strain>
    </source>
</reference>
<keyword evidence="2" id="KW-0547">Nucleotide-binding</keyword>
<dbReference type="Pfam" id="PF00069">
    <property type="entry name" value="Pkinase"/>
    <property type="match status" value="1"/>
</dbReference>
<evidence type="ECO:0000313" key="9">
    <source>
        <dbReference type="Proteomes" id="UP000326354"/>
    </source>
</evidence>
<dbReference type="InterPro" id="IPR000719">
    <property type="entry name" value="Prot_kinase_dom"/>
</dbReference>
<evidence type="ECO:0000256" key="1">
    <source>
        <dbReference type="ARBA" id="ARBA00022679"/>
    </source>
</evidence>
<feature type="compositionally biased region" description="Basic and acidic residues" evidence="5">
    <location>
        <begin position="15"/>
        <end position="28"/>
    </location>
</feature>
<keyword evidence="6" id="KW-1133">Transmembrane helix</keyword>
<dbReference type="SUPFAM" id="SSF56112">
    <property type="entry name" value="Protein kinase-like (PK-like)"/>
    <property type="match status" value="1"/>
</dbReference>
<keyword evidence="8" id="KW-0723">Serine/threonine-protein kinase</keyword>
<organism evidence="8 9">
    <name type="scientific">Uabimicrobium amorphum</name>
    <dbReference type="NCBI Taxonomy" id="2596890"/>
    <lineage>
        <taxon>Bacteria</taxon>
        <taxon>Pseudomonadati</taxon>
        <taxon>Planctomycetota</taxon>
        <taxon>Candidatus Uabimicrobiia</taxon>
        <taxon>Candidatus Uabimicrobiales</taxon>
        <taxon>Candidatus Uabimicrobiaceae</taxon>
        <taxon>Candidatus Uabimicrobium</taxon>
    </lineage>
</organism>
<dbReference type="AlphaFoldDB" id="A0A5S9IQM1"/>
<dbReference type="InterPro" id="IPR008271">
    <property type="entry name" value="Ser/Thr_kinase_AS"/>
</dbReference>
<accession>A0A5S9IQM1</accession>
<feature type="region of interest" description="Disordered" evidence="5">
    <location>
        <begin position="15"/>
        <end position="61"/>
    </location>
</feature>
<feature type="transmembrane region" description="Helical" evidence="6">
    <location>
        <begin position="614"/>
        <end position="633"/>
    </location>
</feature>
<dbReference type="GO" id="GO:0004674">
    <property type="term" value="F:protein serine/threonine kinase activity"/>
    <property type="evidence" value="ECO:0007669"/>
    <property type="project" value="UniProtKB-KW"/>
</dbReference>
<sequence length="649" mass="73742">MDNDTFRSLWSKILEQDSSHKSKEKTFSHDMTVPPQEQTFSGDGTVPPDSPSPTDTFSEDATVQPEDAVKKMTHSVTETTSPDLSTVQANFNVDQDYQNYEEINRGGMGIIYKAEQTKLQREVAIKKLIPGTEANKFLSESLVTAHLEHPNIVPVHELDRNKDGDILLAMKLVKGVSWKDLLYPQTPGHKEKAKKYDTQKHLDILINVCNAVSYAHSKGIVHCDLKPENIMIGDFGEVLVMDWGIAVNIDENHHKKHTLHKDNITTPMGTPCYMSPELAEGRGKNISYATDVYLLGGILYEILHRKPPHSGESLWLVLLAAKESKPLSLNEDVLPMLGQICHKAMAKESCDRYQSVEDFQIALNEYRQRHESILLATQANTLLDDTMSYVETNTKWEFWQKFKFVFIQFPGKTISPYWYFSSKPLRWLGCLIIAFVLLPTIPFLMPLMESIVSANTFLIFIGIITTLTLSAPFIFSAILISIFLSYISICLKIIQWFSSLWLPGLKKVHVFPESKLSPTEIYPNLVQAMTLYEQAIILWPENKNAQEDKIKLHTKLADLALDFQDTKLASVHLEKLKGSDSKDVQELHRKLYYSKIEEKCVKHMLWVAKMGGCIFFYSSTAFVAMLASNYLGITNFDILGWIKSIFFGQ</sequence>
<dbReference type="CDD" id="cd14014">
    <property type="entry name" value="STKc_PknB_like"/>
    <property type="match status" value="1"/>
</dbReference>
<evidence type="ECO:0000259" key="7">
    <source>
        <dbReference type="PROSITE" id="PS50011"/>
    </source>
</evidence>
<evidence type="ECO:0000256" key="2">
    <source>
        <dbReference type="ARBA" id="ARBA00022741"/>
    </source>
</evidence>
<keyword evidence="6" id="KW-0812">Transmembrane</keyword>
<dbReference type="Gene3D" id="3.30.200.20">
    <property type="entry name" value="Phosphorylase Kinase, domain 1"/>
    <property type="match status" value="1"/>
</dbReference>
<name>A0A5S9IQM1_UABAM</name>
<keyword evidence="1" id="KW-0808">Transferase</keyword>
<dbReference type="Gene3D" id="1.10.510.10">
    <property type="entry name" value="Transferase(Phosphotransferase) domain 1"/>
    <property type="match status" value="1"/>
</dbReference>
<dbReference type="OrthoDB" id="279610at2"/>
<feature type="transmembrane region" description="Helical" evidence="6">
    <location>
        <begin position="425"/>
        <end position="445"/>
    </location>
</feature>
<proteinExistence type="predicted"/>
<evidence type="ECO:0000256" key="5">
    <source>
        <dbReference type="SAM" id="MobiDB-lite"/>
    </source>
</evidence>
<dbReference type="PROSITE" id="PS00108">
    <property type="entry name" value="PROTEIN_KINASE_ST"/>
    <property type="match status" value="1"/>
</dbReference>
<evidence type="ECO:0000313" key="8">
    <source>
        <dbReference type="EMBL" id="BBM86279.1"/>
    </source>
</evidence>
<evidence type="ECO:0000256" key="6">
    <source>
        <dbReference type="SAM" id="Phobius"/>
    </source>
</evidence>
<dbReference type="EMBL" id="AP019860">
    <property type="protein sequence ID" value="BBM86279.1"/>
    <property type="molecule type" value="Genomic_DNA"/>
</dbReference>
<dbReference type="RefSeq" id="WP_151970345.1">
    <property type="nucleotide sequence ID" value="NZ_AP019860.1"/>
</dbReference>
<evidence type="ECO:0000256" key="4">
    <source>
        <dbReference type="ARBA" id="ARBA00022840"/>
    </source>
</evidence>